<keyword evidence="3" id="KW-1185">Reference proteome</keyword>
<feature type="compositionally biased region" description="Low complexity" evidence="1">
    <location>
        <begin position="8"/>
        <end position="27"/>
    </location>
</feature>
<proteinExistence type="predicted"/>
<sequence>MNSKQVNTTTSESEISSETVVSSSQRRTQSRQEPSWSAGSVRDHRPPPGDTRGPAKGSQAAGGRRTSGRGRILGINVPLATLTTRAVRSRVASPRRLLAPRRPLLESHRPRSPRPGLGTLPFKVTPNPTSRLSASGDSGLTCYPPEVTLALTLDPPA</sequence>
<feature type="region of interest" description="Disordered" evidence="1">
    <location>
        <begin position="1"/>
        <end position="74"/>
    </location>
</feature>
<feature type="compositionally biased region" description="Polar residues" evidence="1">
    <location>
        <begin position="126"/>
        <end position="138"/>
    </location>
</feature>
<feature type="region of interest" description="Disordered" evidence="1">
    <location>
        <begin position="87"/>
        <end position="140"/>
    </location>
</feature>
<organism evidence="2 3">
    <name type="scientific">Rangifer tarandus platyrhynchus</name>
    <name type="common">Svalbard reindeer</name>
    <dbReference type="NCBI Taxonomy" id="3082113"/>
    <lineage>
        <taxon>Eukaryota</taxon>
        <taxon>Metazoa</taxon>
        <taxon>Chordata</taxon>
        <taxon>Craniata</taxon>
        <taxon>Vertebrata</taxon>
        <taxon>Euteleostomi</taxon>
        <taxon>Mammalia</taxon>
        <taxon>Eutheria</taxon>
        <taxon>Laurasiatheria</taxon>
        <taxon>Artiodactyla</taxon>
        <taxon>Ruminantia</taxon>
        <taxon>Pecora</taxon>
        <taxon>Cervidae</taxon>
        <taxon>Odocoileinae</taxon>
        <taxon>Rangifer</taxon>
    </lineage>
</organism>
<dbReference type="EMBL" id="OX459969">
    <property type="protein sequence ID" value="CAI9172639.1"/>
    <property type="molecule type" value="Genomic_DNA"/>
</dbReference>
<protein>
    <submittedName>
        <fullName evidence="2">Uncharacterized protein</fullName>
    </submittedName>
</protein>
<evidence type="ECO:0000256" key="1">
    <source>
        <dbReference type="SAM" id="MobiDB-lite"/>
    </source>
</evidence>
<reference evidence="2" key="1">
    <citation type="submission" date="2023-04" db="EMBL/GenBank/DDBJ databases">
        <authorList>
            <consortium name="ELIXIR-Norway"/>
        </authorList>
    </citation>
    <scope>NUCLEOTIDE SEQUENCE [LARGE SCALE GENOMIC DNA]</scope>
</reference>
<name>A0ABN8ZFQ8_RANTA</name>
<feature type="compositionally biased region" description="Low complexity" evidence="1">
    <location>
        <begin position="87"/>
        <end position="102"/>
    </location>
</feature>
<evidence type="ECO:0000313" key="2">
    <source>
        <dbReference type="EMBL" id="CAI9172639.1"/>
    </source>
</evidence>
<evidence type="ECO:0000313" key="3">
    <source>
        <dbReference type="Proteomes" id="UP001176941"/>
    </source>
</evidence>
<accession>A0ABN8ZFQ8</accession>
<gene>
    <name evidence="2" type="ORF">MRATA1EN1_LOCUS21601</name>
</gene>
<dbReference type="Proteomes" id="UP001176941">
    <property type="component" value="Chromosome 33"/>
</dbReference>